<evidence type="ECO:0000313" key="2">
    <source>
        <dbReference type="Proteomes" id="UP001145114"/>
    </source>
</evidence>
<dbReference type="EMBL" id="JAMZIH010005536">
    <property type="protein sequence ID" value="KAJ1675024.1"/>
    <property type="molecule type" value="Genomic_DNA"/>
</dbReference>
<sequence>MYHARHANGSAAAAAAHSASAVINNRDAINGTHGGYQHKPESKRKAKSKGNRNKDKQSLNHLLNFRLPPRQASVAYEPRRKVRDVDYSYQPYDKSSFVNANFRFVLKFDCDLKKYATDPDAKVDWNDVEQVVMPSHGSITCPICLCTPVAARLTTCGHVYCLACLLRYVWLSEPKTKWHKCPVCMESINSNEFRPVRLWQIHNLAKEAASHPASGEGSRGNTTHPPKVISMRLIKRSQSGLATMPRGDRFWDNYPQGDTALAECSGYSRLLPTTAHEDSFVYSRFVIASPGYMTHEYRRELRELHEDLDVNQPGSDDVIHVQSAINEISVQIDITKHLEATQQRQTSDRAVDPARDQAKGQETRSDTESGGDGLSADGTATEDFDDDYFYFYQPDDGQHIYLQPLDFRVLKENYGSYARMPNEISVKVQHLTESTMNEQVRKRFRYLNHIPYRCDITFIEIDIKAVVSPETYAKYSESIEKRASQHAREARKESTRAKRMEALHELKIRQSVLLQRERQGGKISSDASGQLAHLVAAGLLDIKDIDQINDPDLLSALDNVDALLPQSEIWPDRPGFDNSQDFPQLTTVTDTRNNDQAAAGPSNDASSTTLQYQGRRGLQEGLGLSAHIPMAPVWPRNGSYSYRGPTGTHSWFDSDDDGDYGMDTGALDERNDLHLGSKSKKNRRNKKVLINTNSRRKL</sequence>
<accession>A0ACC1HM84</accession>
<comment type="caution">
    <text evidence="1">The sequence shown here is derived from an EMBL/GenBank/DDBJ whole genome shotgun (WGS) entry which is preliminary data.</text>
</comment>
<reference evidence="1" key="1">
    <citation type="submission" date="2022-06" db="EMBL/GenBank/DDBJ databases">
        <title>Phylogenomic reconstructions and comparative analyses of Kickxellomycotina fungi.</title>
        <authorList>
            <person name="Reynolds N.K."/>
            <person name="Stajich J.E."/>
            <person name="Barry K."/>
            <person name="Grigoriev I.V."/>
            <person name="Crous P."/>
            <person name="Smith M.E."/>
        </authorList>
    </citation>
    <scope>NUCLEOTIDE SEQUENCE</scope>
    <source>
        <strain evidence="1">RSA 2271</strain>
    </source>
</reference>
<keyword evidence="2" id="KW-1185">Reference proteome</keyword>
<evidence type="ECO:0000313" key="1">
    <source>
        <dbReference type="EMBL" id="KAJ1675024.1"/>
    </source>
</evidence>
<name>A0ACC1HM84_9FUNG</name>
<organism evidence="1 2">
    <name type="scientific">Spiromyces aspiralis</name>
    <dbReference type="NCBI Taxonomy" id="68401"/>
    <lineage>
        <taxon>Eukaryota</taxon>
        <taxon>Fungi</taxon>
        <taxon>Fungi incertae sedis</taxon>
        <taxon>Zoopagomycota</taxon>
        <taxon>Kickxellomycotina</taxon>
        <taxon>Kickxellomycetes</taxon>
        <taxon>Kickxellales</taxon>
        <taxon>Kickxellaceae</taxon>
        <taxon>Spiromyces</taxon>
    </lineage>
</organism>
<proteinExistence type="predicted"/>
<dbReference type="Proteomes" id="UP001145114">
    <property type="component" value="Unassembled WGS sequence"/>
</dbReference>
<gene>
    <name evidence="1" type="ORF">EV182_002085</name>
</gene>
<protein>
    <submittedName>
        <fullName evidence="1">Uncharacterized protein</fullName>
    </submittedName>
</protein>